<name>A0A135ZFJ4_9LACO</name>
<protein>
    <submittedName>
        <fullName evidence="4">Oxidoreductase</fullName>
    </submittedName>
    <submittedName>
        <fullName evidence="3">Phage antirepressor KilAC domain-containing protein</fullName>
    </submittedName>
</protein>
<dbReference type="AlphaFoldDB" id="A0A135ZFJ4"/>
<comment type="caution">
    <text evidence="4">The sequence shown here is derived from an EMBL/GenBank/DDBJ whole genome shotgun (WGS) entry which is preliminary data.</text>
</comment>
<sequence>MQELIKVQVHNDRQLVSARDLHEGLGLKKKFTDWWKQNSKDFEENVDYTTSPKSHVVQSGNGTVRRYDDYALTIDMAKQLCLMSRTEKGKQYRKYLIEVERKWNNPQEIVKRGYAILQNENTRLKLENKQMKPKALFADAVATSKNDILIGQLAKILRQNGYETGQNRLLKWLREHHYLCSKGLKYNQPTQKAMELGLFRVKERTVNNPDGSSRITVTTKVTGKGQQYFINRLLSSEPTQLSLEIEGV</sequence>
<evidence type="ECO:0000259" key="2">
    <source>
        <dbReference type="Pfam" id="PF08346"/>
    </source>
</evidence>
<dbReference type="InterPro" id="IPR005039">
    <property type="entry name" value="Ant_C"/>
</dbReference>
<dbReference type="Proteomes" id="UP001434419">
    <property type="component" value="Unassembled WGS sequence"/>
</dbReference>
<dbReference type="GO" id="GO:0003677">
    <property type="term" value="F:DNA binding"/>
    <property type="evidence" value="ECO:0007669"/>
    <property type="project" value="InterPro"/>
</dbReference>
<evidence type="ECO:0000259" key="1">
    <source>
        <dbReference type="Pfam" id="PF03374"/>
    </source>
</evidence>
<organism evidence="4 5">
    <name type="scientific">Lactobacillus crispatus</name>
    <dbReference type="NCBI Taxonomy" id="47770"/>
    <lineage>
        <taxon>Bacteria</taxon>
        <taxon>Bacillati</taxon>
        <taxon>Bacillota</taxon>
        <taxon>Bacilli</taxon>
        <taxon>Lactobacillales</taxon>
        <taxon>Lactobacillaceae</taxon>
        <taxon>Lactobacillus</taxon>
    </lineage>
</organism>
<dbReference type="Pfam" id="PF03374">
    <property type="entry name" value="ANT"/>
    <property type="match status" value="1"/>
</dbReference>
<dbReference type="EMBL" id="SCLX01000009">
    <property type="protein sequence ID" value="RXF59206.1"/>
    <property type="molecule type" value="Genomic_DNA"/>
</dbReference>
<evidence type="ECO:0000313" key="6">
    <source>
        <dbReference type="Proteomes" id="UP001434419"/>
    </source>
</evidence>
<dbReference type="Pfam" id="PF08346">
    <property type="entry name" value="AntA"/>
    <property type="match status" value="1"/>
</dbReference>
<accession>A0A135ZFJ4</accession>
<dbReference type="Proteomes" id="UP000289808">
    <property type="component" value="Unassembled WGS sequence"/>
</dbReference>
<feature type="domain" description="Antirepressor protein C-terminal" evidence="1">
    <location>
        <begin position="127"/>
        <end position="234"/>
    </location>
</feature>
<dbReference type="EMBL" id="JBETVU010000012">
    <property type="protein sequence ID" value="MES5149308.1"/>
    <property type="molecule type" value="Genomic_DNA"/>
</dbReference>
<gene>
    <name evidence="3" type="ORF">ABVC42_05120</name>
    <name evidence="4" type="ORF">ERD32_02645</name>
</gene>
<keyword evidence="6" id="KW-1185">Reference proteome</keyword>
<reference evidence="3" key="2">
    <citation type="submission" date="2024-06" db="EMBL/GenBank/DDBJ databases">
        <title>Vaginal Lactobacillus fatty acid response mechanisms reveal a metabolite-targeted strategy for bacterial vaginosis treatment.</title>
        <authorList>
            <person name="Zhu M."/>
            <person name="Blainey P.C."/>
            <person name="Bloom S.M."/>
            <person name="Kwon D.S."/>
        </authorList>
    </citation>
    <scope>NUCLEOTIDE SEQUENCE</scope>
    <source>
        <strain evidence="3">194_F1_1</strain>
    </source>
</reference>
<reference evidence="4 5" key="1">
    <citation type="submission" date="2019-01" db="EMBL/GenBank/DDBJ databases">
        <title>The genome sequence of Lactobacillus crispatus L49.</title>
        <authorList>
            <person name="Zhong J."/>
            <person name="Zhang J."/>
        </authorList>
    </citation>
    <scope>NUCLEOTIDE SEQUENCE [LARGE SCALE GENOMIC DNA]</scope>
    <source>
        <strain evidence="4 5">L49</strain>
    </source>
</reference>
<evidence type="ECO:0000313" key="4">
    <source>
        <dbReference type="EMBL" id="RXF59206.1"/>
    </source>
</evidence>
<dbReference type="RefSeq" id="WP_060808364.1">
    <property type="nucleotide sequence ID" value="NZ_CP114552.1"/>
</dbReference>
<proteinExistence type="predicted"/>
<evidence type="ECO:0000313" key="3">
    <source>
        <dbReference type="EMBL" id="MES5149308.1"/>
    </source>
</evidence>
<dbReference type="InterPro" id="IPR013557">
    <property type="entry name" value="AntA/B_antirep"/>
</dbReference>
<feature type="domain" description="AntA/AntB antirepressor" evidence="2">
    <location>
        <begin position="16"/>
        <end position="86"/>
    </location>
</feature>
<evidence type="ECO:0000313" key="5">
    <source>
        <dbReference type="Proteomes" id="UP000289808"/>
    </source>
</evidence>